<accession>A0A9W9YQY2</accession>
<reference evidence="2" key="1">
    <citation type="submission" date="2023-01" db="EMBL/GenBank/DDBJ databases">
        <title>Genome assembly of the deep-sea coral Lophelia pertusa.</title>
        <authorList>
            <person name="Herrera S."/>
            <person name="Cordes E."/>
        </authorList>
    </citation>
    <scope>NUCLEOTIDE SEQUENCE</scope>
    <source>
        <strain evidence="2">USNM1676648</strain>
        <tissue evidence="2">Polyp</tissue>
    </source>
</reference>
<dbReference type="OrthoDB" id="5990338at2759"/>
<dbReference type="EMBL" id="MU827306">
    <property type="protein sequence ID" value="KAJ7363380.1"/>
    <property type="molecule type" value="Genomic_DNA"/>
</dbReference>
<dbReference type="InterPro" id="IPR033333">
    <property type="entry name" value="FANCB"/>
</dbReference>
<dbReference type="GO" id="GO:1990414">
    <property type="term" value="P:replication-born double-strand break repair via sister chromatid exchange"/>
    <property type="evidence" value="ECO:0007669"/>
    <property type="project" value="TreeGrafter"/>
</dbReference>
<evidence type="ECO:0000256" key="1">
    <source>
        <dbReference type="SAM" id="MobiDB-lite"/>
    </source>
</evidence>
<gene>
    <name evidence="2" type="ORF">OS493_011668</name>
</gene>
<name>A0A9W9YQY2_9CNID</name>
<dbReference type="GO" id="GO:1905168">
    <property type="term" value="P:positive regulation of double-strand break repair via homologous recombination"/>
    <property type="evidence" value="ECO:0007669"/>
    <property type="project" value="TreeGrafter"/>
</dbReference>
<dbReference type="PANTHER" id="PTHR28450:SF1">
    <property type="entry name" value="FANCONI ANEMIA GROUP B PROTEIN"/>
    <property type="match status" value="1"/>
</dbReference>
<comment type="caution">
    <text evidence="2">The sequence shown here is derived from an EMBL/GenBank/DDBJ whole genome shotgun (WGS) entry which is preliminary data.</text>
</comment>
<feature type="region of interest" description="Disordered" evidence="1">
    <location>
        <begin position="90"/>
        <end position="123"/>
    </location>
</feature>
<dbReference type="GO" id="GO:0036297">
    <property type="term" value="P:interstrand cross-link repair"/>
    <property type="evidence" value="ECO:0007669"/>
    <property type="project" value="InterPro"/>
</dbReference>
<feature type="compositionally biased region" description="Low complexity" evidence="1">
    <location>
        <begin position="100"/>
        <end position="110"/>
    </location>
</feature>
<proteinExistence type="predicted"/>
<evidence type="ECO:0000313" key="2">
    <source>
        <dbReference type="EMBL" id="KAJ7363380.1"/>
    </source>
</evidence>
<sequence length="224" mass="24418">MALTINTCPGLHCLLEGDLGYAKQDNGNPVRSVSALTVQQIWQRIVYDQWIVGVDVENSGESIVSDLTLGLVSCQPEDISYSSKTAICGDNSRHHKQPVKSKLSLSPKSPTLKRKRTDNTNLPTASVKHLLPGNQTRLTAVSSLPRFTSMDSCSISVVATWTSQDGNLDCHSMHCGHVTLLAEQIMDGSLQLNNSLDRKSIQQDIVALRSVSIETEVIETAIMC</sequence>
<organism evidence="2 3">
    <name type="scientific">Desmophyllum pertusum</name>
    <dbReference type="NCBI Taxonomy" id="174260"/>
    <lineage>
        <taxon>Eukaryota</taxon>
        <taxon>Metazoa</taxon>
        <taxon>Cnidaria</taxon>
        <taxon>Anthozoa</taxon>
        <taxon>Hexacorallia</taxon>
        <taxon>Scleractinia</taxon>
        <taxon>Caryophylliina</taxon>
        <taxon>Caryophylliidae</taxon>
        <taxon>Desmophyllum</taxon>
    </lineage>
</organism>
<dbReference type="GO" id="GO:0043240">
    <property type="term" value="C:Fanconi anaemia nuclear complex"/>
    <property type="evidence" value="ECO:0007669"/>
    <property type="project" value="InterPro"/>
</dbReference>
<dbReference type="Proteomes" id="UP001163046">
    <property type="component" value="Unassembled WGS sequence"/>
</dbReference>
<dbReference type="PANTHER" id="PTHR28450">
    <property type="entry name" value="FANCONI ANEMIA GROUP B PROTEIN"/>
    <property type="match status" value="1"/>
</dbReference>
<evidence type="ECO:0000313" key="3">
    <source>
        <dbReference type="Proteomes" id="UP001163046"/>
    </source>
</evidence>
<dbReference type="GO" id="GO:2000042">
    <property type="term" value="P:negative regulation of double-strand break repair via homologous recombination"/>
    <property type="evidence" value="ECO:0007669"/>
    <property type="project" value="TreeGrafter"/>
</dbReference>
<dbReference type="AlphaFoldDB" id="A0A9W9YQY2"/>
<protein>
    <submittedName>
        <fullName evidence="2">Uncharacterized protein</fullName>
    </submittedName>
</protein>
<keyword evidence="3" id="KW-1185">Reference proteome</keyword>